<evidence type="ECO:0000256" key="1">
    <source>
        <dbReference type="PROSITE-ProRule" id="PRU00169"/>
    </source>
</evidence>
<keyword evidence="4" id="KW-0238">DNA-binding</keyword>
<name>A0A9D2NR52_9FIRM</name>
<dbReference type="PROSITE" id="PS50110">
    <property type="entry name" value="RESPONSE_REGULATORY"/>
    <property type="match status" value="1"/>
</dbReference>
<dbReference type="GO" id="GO:0000156">
    <property type="term" value="F:phosphorelay response regulator activity"/>
    <property type="evidence" value="ECO:0007669"/>
    <property type="project" value="InterPro"/>
</dbReference>
<feature type="domain" description="Response regulatory" evidence="2">
    <location>
        <begin position="3"/>
        <end position="116"/>
    </location>
</feature>
<dbReference type="PROSITE" id="PS50930">
    <property type="entry name" value="HTH_LYTTR"/>
    <property type="match status" value="1"/>
</dbReference>
<dbReference type="EMBL" id="DWWM01000010">
    <property type="protein sequence ID" value="HJC35888.1"/>
    <property type="molecule type" value="Genomic_DNA"/>
</dbReference>
<gene>
    <name evidence="4" type="ORF">H9702_02005</name>
</gene>
<dbReference type="SMART" id="SM00448">
    <property type="entry name" value="REC"/>
    <property type="match status" value="1"/>
</dbReference>
<dbReference type="AlphaFoldDB" id="A0A9D2NR52"/>
<dbReference type="Pfam" id="PF04397">
    <property type="entry name" value="LytTR"/>
    <property type="match status" value="1"/>
</dbReference>
<dbReference type="Gene3D" id="3.40.50.2300">
    <property type="match status" value="1"/>
</dbReference>
<feature type="modified residue" description="4-aspartylphosphate" evidence="1">
    <location>
        <position position="55"/>
    </location>
</feature>
<dbReference type="SMART" id="SM00850">
    <property type="entry name" value="LytTR"/>
    <property type="match status" value="1"/>
</dbReference>
<dbReference type="GO" id="GO:0003677">
    <property type="term" value="F:DNA binding"/>
    <property type="evidence" value="ECO:0007669"/>
    <property type="project" value="UniProtKB-KW"/>
</dbReference>
<evidence type="ECO:0000313" key="5">
    <source>
        <dbReference type="Proteomes" id="UP000823896"/>
    </source>
</evidence>
<dbReference type="SUPFAM" id="SSF52172">
    <property type="entry name" value="CheY-like"/>
    <property type="match status" value="1"/>
</dbReference>
<proteinExistence type="predicted"/>
<evidence type="ECO:0000259" key="3">
    <source>
        <dbReference type="PROSITE" id="PS50930"/>
    </source>
</evidence>
<protein>
    <submittedName>
        <fullName evidence="4">LytTR family DNA-binding domain-containing protein</fullName>
    </submittedName>
</protein>
<dbReference type="Proteomes" id="UP000823896">
    <property type="component" value="Unassembled WGS sequence"/>
</dbReference>
<dbReference type="PANTHER" id="PTHR37299">
    <property type="entry name" value="TRANSCRIPTIONAL REGULATOR-RELATED"/>
    <property type="match status" value="1"/>
</dbReference>
<sequence>MYQFIICEDDATQRAHLQALIKARYVDCPVFCYEDVEKLLRELPHIPAPRIIFMDIVLKDSSGIDAASKIASADTAIIFITAFLDKVRDIFETSHTYFIHKPDLELRLEPAVEKAMKQLNAHRSRIVLQMRDRRVIMATAAIMCIERTQRTSEIRCLRERYHVSDDLDHLLARLPDHFVRCHRSYVVNLDAIKVYRRNELILSDDTLVPIGRSYSEHVRKCFQAHSDEPAHA</sequence>
<dbReference type="Pfam" id="PF00072">
    <property type="entry name" value="Response_reg"/>
    <property type="match status" value="1"/>
</dbReference>
<dbReference type="InterPro" id="IPR011006">
    <property type="entry name" value="CheY-like_superfamily"/>
</dbReference>
<evidence type="ECO:0000259" key="2">
    <source>
        <dbReference type="PROSITE" id="PS50110"/>
    </source>
</evidence>
<reference evidence="4" key="1">
    <citation type="journal article" date="2021" name="PeerJ">
        <title>Extensive microbial diversity within the chicken gut microbiome revealed by metagenomics and culture.</title>
        <authorList>
            <person name="Gilroy R."/>
            <person name="Ravi A."/>
            <person name="Getino M."/>
            <person name="Pursley I."/>
            <person name="Horton D.L."/>
            <person name="Alikhan N.F."/>
            <person name="Baker D."/>
            <person name="Gharbi K."/>
            <person name="Hall N."/>
            <person name="Watson M."/>
            <person name="Adriaenssens E.M."/>
            <person name="Foster-Nyarko E."/>
            <person name="Jarju S."/>
            <person name="Secka A."/>
            <person name="Antonio M."/>
            <person name="Oren A."/>
            <person name="Chaudhuri R.R."/>
            <person name="La Ragione R."/>
            <person name="Hildebrand F."/>
            <person name="Pallen M.J."/>
        </authorList>
    </citation>
    <scope>NUCLEOTIDE SEQUENCE</scope>
    <source>
        <strain evidence="4">CHK187-11901</strain>
    </source>
</reference>
<evidence type="ECO:0000313" key="4">
    <source>
        <dbReference type="EMBL" id="HJC35888.1"/>
    </source>
</evidence>
<dbReference type="InterPro" id="IPR001789">
    <property type="entry name" value="Sig_transdc_resp-reg_receiver"/>
</dbReference>
<dbReference type="Gene3D" id="2.40.50.1020">
    <property type="entry name" value="LytTr DNA-binding domain"/>
    <property type="match status" value="1"/>
</dbReference>
<feature type="domain" description="HTH LytTR-type" evidence="3">
    <location>
        <begin position="126"/>
        <end position="224"/>
    </location>
</feature>
<accession>A0A9D2NR52</accession>
<dbReference type="InterPro" id="IPR046947">
    <property type="entry name" value="LytR-like"/>
</dbReference>
<dbReference type="PANTHER" id="PTHR37299:SF1">
    <property type="entry name" value="STAGE 0 SPORULATION PROTEIN A HOMOLOG"/>
    <property type="match status" value="1"/>
</dbReference>
<keyword evidence="1" id="KW-0597">Phosphoprotein</keyword>
<dbReference type="InterPro" id="IPR007492">
    <property type="entry name" value="LytTR_DNA-bd_dom"/>
</dbReference>
<organism evidence="4 5">
    <name type="scientific">Candidatus Merdibacter merdavium</name>
    <dbReference type="NCBI Taxonomy" id="2838692"/>
    <lineage>
        <taxon>Bacteria</taxon>
        <taxon>Bacillati</taxon>
        <taxon>Bacillota</taxon>
        <taxon>Erysipelotrichia</taxon>
        <taxon>Erysipelotrichales</taxon>
        <taxon>Erysipelotrichaceae</taxon>
        <taxon>Merdibacter</taxon>
    </lineage>
</organism>
<comment type="caution">
    <text evidence="4">The sequence shown here is derived from an EMBL/GenBank/DDBJ whole genome shotgun (WGS) entry which is preliminary data.</text>
</comment>
<reference evidence="4" key="2">
    <citation type="submission" date="2021-04" db="EMBL/GenBank/DDBJ databases">
        <authorList>
            <person name="Gilroy R."/>
        </authorList>
    </citation>
    <scope>NUCLEOTIDE SEQUENCE</scope>
    <source>
        <strain evidence="4">CHK187-11901</strain>
    </source>
</reference>